<organism evidence="13 14">
    <name type="scientific">Electrophorus voltai</name>
    <dbReference type="NCBI Taxonomy" id="2609070"/>
    <lineage>
        <taxon>Eukaryota</taxon>
        <taxon>Metazoa</taxon>
        <taxon>Chordata</taxon>
        <taxon>Craniata</taxon>
        <taxon>Vertebrata</taxon>
        <taxon>Euteleostomi</taxon>
        <taxon>Actinopterygii</taxon>
        <taxon>Neopterygii</taxon>
        <taxon>Teleostei</taxon>
        <taxon>Ostariophysi</taxon>
        <taxon>Gymnotiformes</taxon>
        <taxon>Gymnotoidei</taxon>
        <taxon>Gymnotidae</taxon>
        <taxon>Electrophorus</taxon>
    </lineage>
</organism>
<keyword evidence="9" id="KW-0325">Glycoprotein</keyword>
<feature type="transmembrane region" description="Helical" evidence="11">
    <location>
        <begin position="308"/>
        <end position="325"/>
    </location>
</feature>
<dbReference type="SUPFAM" id="SSF111352">
    <property type="entry name" value="Ammonium transporter"/>
    <property type="match status" value="1"/>
</dbReference>
<evidence type="ECO:0000313" key="13">
    <source>
        <dbReference type="EMBL" id="KAK1794659.1"/>
    </source>
</evidence>
<dbReference type="FunFam" id="1.10.3430.10:FF:000001">
    <property type="entry name" value="Ammonium transporter Rh type C"/>
    <property type="match status" value="1"/>
</dbReference>
<comment type="subcellular location">
    <subcellularLocation>
        <location evidence="1">Cell membrane</location>
        <topology evidence="1">Multi-pass membrane protein</topology>
    </subcellularLocation>
</comment>
<keyword evidence="6 11" id="KW-1133">Transmembrane helix</keyword>
<evidence type="ECO:0000256" key="11">
    <source>
        <dbReference type="SAM" id="Phobius"/>
    </source>
</evidence>
<dbReference type="Proteomes" id="UP001239994">
    <property type="component" value="Unassembled WGS sequence"/>
</dbReference>
<feature type="transmembrane region" description="Helical" evidence="11">
    <location>
        <begin position="346"/>
        <end position="363"/>
    </location>
</feature>
<dbReference type="InterPro" id="IPR002229">
    <property type="entry name" value="RhesusRHD"/>
</dbReference>
<keyword evidence="8" id="KW-0924">Ammonia transport</keyword>
<comment type="function">
    <text evidence="10">Functions as an ammonia transporter. May play a role in the elimination of ammonia in the gill.</text>
</comment>
<sequence length="584" mass="63039">MASASTSMRLRLPIACIALEVILIILFGVAVEYDHDVSGEAGHKTNTTHHDYENEFYYRYPSFQDVHVMIFIGFGFLMTFLQRYGFSSVGFNFLIAAFSLQLATLVQGFLHTIMTGGKIHVGVESMINADFCTGSVLISFGAVLGKTSPVQMLTMAVFEVILFSVNEFILLCLLNAKDAGGSMTIHTFGAYFGLMVTRVLYRPNLDKSNKKNSSVYHSDIFAMIGTLYLWMFWPSFNSAITPHGDIQHRTALNTYYSLAACTLSTYAFSALLNHEGKLDMVHIQNAALAGGVALGTAAEMMITPFGSMIVGFLAGAISVLGYRFITPFLESKLKIQDTCGVHNLHGMPGILGAIVGAITSLAATKEHYGNRLSAVFPKISSDFPASAQAGMQAISLVVTLGIALIGGIIVVHSVSRLSHEEEEGEGRGKERRVGGTFPGDVLSWHRRAPPLWDPVPGAISMSNPPPPTPQLRVLEDATAAVTAPPLRATLSLAEDPLAKKRSHGAPKPGAEQPCWSECLPVWEHEATGWKYPAVGAGSITQGWSKSVEIVPRGLASSTTAPVRPEPAAEEGVRARRCFPRSACR</sequence>
<evidence type="ECO:0000256" key="2">
    <source>
        <dbReference type="ARBA" id="ARBA00011036"/>
    </source>
</evidence>
<evidence type="ECO:0000256" key="8">
    <source>
        <dbReference type="ARBA" id="ARBA00023177"/>
    </source>
</evidence>
<evidence type="ECO:0000256" key="4">
    <source>
        <dbReference type="ARBA" id="ARBA00022475"/>
    </source>
</evidence>
<feature type="transmembrane region" description="Helical" evidence="11">
    <location>
        <begin position="182"/>
        <end position="201"/>
    </location>
</feature>
<feature type="transmembrane region" description="Helical" evidence="11">
    <location>
        <begin position="126"/>
        <end position="144"/>
    </location>
</feature>
<keyword evidence="3" id="KW-0813">Transport</keyword>
<dbReference type="InterPro" id="IPR024041">
    <property type="entry name" value="NH4_transpt_AmtB-like_dom"/>
</dbReference>
<name>A0AAD9DVT9_9TELE</name>
<evidence type="ECO:0000256" key="10">
    <source>
        <dbReference type="ARBA" id="ARBA00025220"/>
    </source>
</evidence>
<dbReference type="PANTHER" id="PTHR11730">
    <property type="entry name" value="AMMONIUM TRANSPORTER"/>
    <property type="match status" value="1"/>
</dbReference>
<dbReference type="PANTHER" id="PTHR11730:SF42">
    <property type="entry name" value="AMMONIUM TRANSPORTER RH TYPE B"/>
    <property type="match status" value="1"/>
</dbReference>
<evidence type="ECO:0000256" key="6">
    <source>
        <dbReference type="ARBA" id="ARBA00022989"/>
    </source>
</evidence>
<proteinExistence type="inferred from homology"/>
<evidence type="ECO:0000256" key="5">
    <source>
        <dbReference type="ARBA" id="ARBA00022692"/>
    </source>
</evidence>
<evidence type="ECO:0000256" key="3">
    <source>
        <dbReference type="ARBA" id="ARBA00022448"/>
    </source>
</evidence>
<evidence type="ECO:0000256" key="9">
    <source>
        <dbReference type="ARBA" id="ARBA00023180"/>
    </source>
</evidence>
<keyword evidence="5 11" id="KW-0812">Transmembrane</keyword>
<keyword evidence="14" id="KW-1185">Reference proteome</keyword>
<dbReference type="InterPro" id="IPR029020">
    <property type="entry name" value="Ammonium/urea_transptr"/>
</dbReference>
<feature type="transmembrane region" description="Helical" evidence="11">
    <location>
        <begin position="93"/>
        <end position="114"/>
    </location>
</feature>
<dbReference type="EMBL" id="JAROKS010000016">
    <property type="protein sequence ID" value="KAK1794659.1"/>
    <property type="molecule type" value="Genomic_DNA"/>
</dbReference>
<dbReference type="PRINTS" id="PR00342">
    <property type="entry name" value="RHESUSRHD"/>
</dbReference>
<feature type="transmembrane region" description="Helical" evidence="11">
    <location>
        <begin position="66"/>
        <end position="86"/>
    </location>
</feature>
<dbReference type="Gene3D" id="1.10.3430.10">
    <property type="entry name" value="Ammonium transporter AmtB like domains"/>
    <property type="match status" value="1"/>
</dbReference>
<feature type="transmembrane region" description="Helical" evidence="11">
    <location>
        <begin position="389"/>
        <end position="411"/>
    </location>
</feature>
<reference evidence="13" key="1">
    <citation type="submission" date="2023-03" db="EMBL/GenBank/DDBJ databases">
        <title>Electrophorus voltai genome.</title>
        <authorList>
            <person name="Bian C."/>
        </authorList>
    </citation>
    <scope>NUCLEOTIDE SEQUENCE</scope>
    <source>
        <strain evidence="13">CB-2022</strain>
        <tissue evidence="13">Muscle</tissue>
    </source>
</reference>
<gene>
    <name evidence="13" type="ORF">P4O66_001373</name>
</gene>
<evidence type="ECO:0000256" key="7">
    <source>
        <dbReference type="ARBA" id="ARBA00023136"/>
    </source>
</evidence>
<feature type="transmembrane region" description="Helical" evidence="11">
    <location>
        <begin position="12"/>
        <end position="31"/>
    </location>
</feature>
<evidence type="ECO:0000259" key="12">
    <source>
        <dbReference type="Pfam" id="PF00909"/>
    </source>
</evidence>
<dbReference type="AlphaFoldDB" id="A0AAD9DVT9"/>
<feature type="transmembrane region" description="Helical" evidence="11">
    <location>
        <begin position="213"/>
        <end position="233"/>
    </location>
</feature>
<feature type="domain" description="Ammonium transporter AmtB-like" evidence="12">
    <location>
        <begin position="53"/>
        <end position="423"/>
    </location>
</feature>
<evidence type="ECO:0000313" key="14">
    <source>
        <dbReference type="Proteomes" id="UP001239994"/>
    </source>
</evidence>
<dbReference type="GO" id="GO:0008519">
    <property type="term" value="F:ammonium channel activity"/>
    <property type="evidence" value="ECO:0007669"/>
    <property type="project" value="InterPro"/>
</dbReference>
<keyword evidence="7 11" id="KW-0472">Membrane</keyword>
<keyword evidence="4" id="KW-1003">Cell membrane</keyword>
<protein>
    <recommendedName>
        <fullName evidence="12">Ammonium transporter AmtB-like domain-containing protein</fullName>
    </recommendedName>
</protein>
<feature type="transmembrane region" description="Helical" evidence="11">
    <location>
        <begin position="156"/>
        <end position="176"/>
    </location>
</feature>
<feature type="transmembrane region" description="Helical" evidence="11">
    <location>
        <begin position="285"/>
        <end position="302"/>
    </location>
</feature>
<accession>A0AAD9DVT9</accession>
<dbReference type="GO" id="GO:0005886">
    <property type="term" value="C:plasma membrane"/>
    <property type="evidence" value="ECO:0007669"/>
    <property type="project" value="UniProtKB-SubCell"/>
</dbReference>
<comment type="similarity">
    <text evidence="2">Belongs to the ammonium transporter (TC 2.A.49) family. Rh subfamily.</text>
</comment>
<comment type="caution">
    <text evidence="13">The sequence shown here is derived from an EMBL/GenBank/DDBJ whole genome shotgun (WGS) entry which is preliminary data.</text>
</comment>
<dbReference type="GO" id="GO:0097272">
    <property type="term" value="P:ammonium homeostasis"/>
    <property type="evidence" value="ECO:0007669"/>
    <property type="project" value="TreeGrafter"/>
</dbReference>
<dbReference type="Pfam" id="PF00909">
    <property type="entry name" value="Ammonium_transp"/>
    <property type="match status" value="1"/>
</dbReference>
<feature type="transmembrane region" description="Helical" evidence="11">
    <location>
        <begin position="253"/>
        <end position="273"/>
    </location>
</feature>
<evidence type="ECO:0000256" key="1">
    <source>
        <dbReference type="ARBA" id="ARBA00004651"/>
    </source>
</evidence>